<dbReference type="RefSeq" id="WP_077846647.1">
    <property type="nucleotide sequence ID" value="NZ_LZZM01000098.1"/>
</dbReference>
<dbReference type="EMBL" id="LZZM01000098">
    <property type="protein sequence ID" value="OOM79780.1"/>
    <property type="molecule type" value="Genomic_DNA"/>
</dbReference>
<organism evidence="2 3">
    <name type="scientific">Clostridium puniceum</name>
    <dbReference type="NCBI Taxonomy" id="29367"/>
    <lineage>
        <taxon>Bacteria</taxon>
        <taxon>Bacillati</taxon>
        <taxon>Bacillota</taxon>
        <taxon>Clostridia</taxon>
        <taxon>Eubacteriales</taxon>
        <taxon>Clostridiaceae</taxon>
        <taxon>Clostridium</taxon>
    </lineage>
</organism>
<dbReference type="SUPFAM" id="SSF52266">
    <property type="entry name" value="SGNH hydrolase"/>
    <property type="match status" value="1"/>
</dbReference>
<gene>
    <name evidence="2" type="ORF">CLPUN_14610</name>
</gene>
<keyword evidence="3" id="KW-1185">Reference proteome</keyword>
<dbReference type="PANTHER" id="PTHR40039">
    <property type="entry name" value="PROTEIN DLTD"/>
    <property type="match status" value="1"/>
</dbReference>
<dbReference type="UniPathway" id="UPA00556"/>
<sequence length="394" mass="45637">MKKIISFLIPILIAIISVIAINNILDNQIVNLVKQKNPSLIGRNYGDLTKDRSVIIKNILSNKGDLFLMGSSEMGVSVPQNSINFFPFNGVDYNVSCFGRAYTQDLQQATLLGSCDLKENQRIALIVSIQWFENFHGMDAGDFVVNFSDIQFYNFLKNPKISKENKIYYAKRVYQLLTGANKYYPEALYARLYYSENPLKNVVMLAFKPYYGINEYLSNIKDKALIYKKLKALPDKQSNAELKIVNWQEEYDSVEKENSDIPSTNKFHLTDEYYNNRIAGVEDTIKGRYKDMDLVNSKEMDDYKFLLSVCKDLNMEPYIILPPVNGWYDDHLGLEKDRRDEYYNTVKGLANDSGFDVLDLGNYDYEKDFLVDVMHLGKEGWLKVSEEIYKHFNK</sequence>
<dbReference type="GO" id="GO:0005886">
    <property type="term" value="C:plasma membrane"/>
    <property type="evidence" value="ECO:0007669"/>
    <property type="project" value="UniProtKB-UniRule"/>
</dbReference>
<comment type="pathway">
    <text evidence="1">Cell wall biogenesis; lipoteichoic acid biosynthesis.</text>
</comment>
<comment type="caution">
    <text evidence="2">The sequence shown here is derived from an EMBL/GenBank/DDBJ whole genome shotgun (WGS) entry which is preliminary data.</text>
</comment>
<dbReference type="OrthoDB" id="9808272at2"/>
<dbReference type="NCBIfam" id="TIGR04092">
    <property type="entry name" value="LTA_DltD"/>
    <property type="match status" value="1"/>
</dbReference>
<reference evidence="2 3" key="1">
    <citation type="submission" date="2016-05" db="EMBL/GenBank/DDBJ databases">
        <title>Microbial solvent formation.</title>
        <authorList>
            <person name="Poehlein A."/>
            <person name="Montoya Solano J.D."/>
            <person name="Flitsch S."/>
            <person name="Krabben P."/>
            <person name="Duerre P."/>
            <person name="Daniel R."/>
        </authorList>
    </citation>
    <scope>NUCLEOTIDE SEQUENCE [LARGE SCALE GENOMIC DNA]</scope>
    <source>
        <strain evidence="2 3">DSM 2619</strain>
    </source>
</reference>
<name>A0A1S8TPU8_9CLOT</name>
<keyword evidence="1" id="KW-1003">Cell membrane</keyword>
<dbReference type="InterPro" id="IPR023896">
    <property type="entry name" value="LTA_DltD"/>
</dbReference>
<proteinExistence type="inferred from homology"/>
<dbReference type="InterPro" id="IPR006998">
    <property type="entry name" value="DltD"/>
</dbReference>
<dbReference type="PIRSF" id="PIRSF021438">
    <property type="entry name" value="DltD"/>
    <property type="match status" value="1"/>
</dbReference>
<dbReference type="Pfam" id="PF04914">
    <property type="entry name" value="DltD"/>
    <property type="match status" value="1"/>
</dbReference>
<evidence type="ECO:0000256" key="1">
    <source>
        <dbReference type="PIRNR" id="PIRNR021438"/>
    </source>
</evidence>
<dbReference type="GO" id="GO:0070395">
    <property type="term" value="P:lipoteichoic acid biosynthetic process"/>
    <property type="evidence" value="ECO:0007669"/>
    <property type="project" value="UniProtKB-UniRule"/>
</dbReference>
<dbReference type="Proteomes" id="UP000190890">
    <property type="component" value="Unassembled WGS sequence"/>
</dbReference>
<comment type="similarity">
    <text evidence="1">Belongs to the DltD family.</text>
</comment>
<protein>
    <recommendedName>
        <fullName evidence="1">Protein DltD</fullName>
    </recommendedName>
</protein>
<dbReference type="PANTHER" id="PTHR40039:SF1">
    <property type="entry name" value="PROTEIN DLTD"/>
    <property type="match status" value="1"/>
</dbReference>
<evidence type="ECO:0000313" key="3">
    <source>
        <dbReference type="Proteomes" id="UP000190890"/>
    </source>
</evidence>
<evidence type="ECO:0000313" key="2">
    <source>
        <dbReference type="EMBL" id="OOM79780.1"/>
    </source>
</evidence>
<dbReference type="STRING" id="29367.CLPUN_14610"/>
<keyword evidence="1" id="KW-0472">Membrane</keyword>
<dbReference type="AlphaFoldDB" id="A0A1S8TPU8"/>
<accession>A0A1S8TPU8</accession>